<protein>
    <submittedName>
        <fullName evidence="2">Uncharacterized protein</fullName>
    </submittedName>
</protein>
<sequence>MSASEIDAFQIAFVLYSMSSFLVVLVVVTPDKTFPKCLLGNLDSPDKICEFNWCSYVLSVLAQSARQVQELISGSKFVDIFGCTFLLQVGVVPRQDNLNFGPSTPVVLELPRGSIFNGSYLAHLINLDQRKNSGEQVPEYGLHKIQILKSVHNGELFYIGKNCHSVAEWRSFFSFM</sequence>
<evidence type="ECO:0000313" key="2">
    <source>
        <dbReference type="EMBL" id="KAG2590690.1"/>
    </source>
</evidence>
<accession>A0A8T0RYN3</accession>
<feature type="transmembrane region" description="Helical" evidence="1">
    <location>
        <begin position="6"/>
        <end position="28"/>
    </location>
</feature>
<evidence type="ECO:0000256" key="1">
    <source>
        <dbReference type="SAM" id="Phobius"/>
    </source>
</evidence>
<reference evidence="2" key="1">
    <citation type="submission" date="2020-05" db="EMBL/GenBank/DDBJ databases">
        <title>WGS assembly of Panicum virgatum.</title>
        <authorList>
            <person name="Lovell J.T."/>
            <person name="Jenkins J."/>
            <person name="Shu S."/>
            <person name="Juenger T.E."/>
            <person name="Schmutz J."/>
        </authorList>
    </citation>
    <scope>NUCLEOTIDE SEQUENCE</scope>
    <source>
        <strain evidence="2">AP13</strain>
    </source>
</reference>
<keyword evidence="1" id="KW-1133">Transmembrane helix</keyword>
<keyword evidence="1" id="KW-0472">Membrane</keyword>
<dbReference type="AlphaFoldDB" id="A0A8T0RYN3"/>
<organism evidence="2 3">
    <name type="scientific">Panicum virgatum</name>
    <name type="common">Blackwell switchgrass</name>
    <dbReference type="NCBI Taxonomy" id="38727"/>
    <lineage>
        <taxon>Eukaryota</taxon>
        <taxon>Viridiplantae</taxon>
        <taxon>Streptophyta</taxon>
        <taxon>Embryophyta</taxon>
        <taxon>Tracheophyta</taxon>
        <taxon>Spermatophyta</taxon>
        <taxon>Magnoliopsida</taxon>
        <taxon>Liliopsida</taxon>
        <taxon>Poales</taxon>
        <taxon>Poaceae</taxon>
        <taxon>PACMAD clade</taxon>
        <taxon>Panicoideae</taxon>
        <taxon>Panicodae</taxon>
        <taxon>Paniceae</taxon>
        <taxon>Panicinae</taxon>
        <taxon>Panicum</taxon>
        <taxon>Panicum sect. Hiantes</taxon>
    </lineage>
</organism>
<proteinExistence type="predicted"/>
<keyword evidence="3" id="KW-1185">Reference proteome</keyword>
<dbReference type="EMBL" id="CM029046">
    <property type="protein sequence ID" value="KAG2590690.1"/>
    <property type="molecule type" value="Genomic_DNA"/>
</dbReference>
<keyword evidence="1" id="KW-0812">Transmembrane</keyword>
<evidence type="ECO:0000313" key="3">
    <source>
        <dbReference type="Proteomes" id="UP000823388"/>
    </source>
</evidence>
<gene>
    <name evidence="2" type="ORF">PVAP13_5NG446880</name>
</gene>
<dbReference type="Proteomes" id="UP000823388">
    <property type="component" value="Chromosome 5N"/>
</dbReference>
<comment type="caution">
    <text evidence="2">The sequence shown here is derived from an EMBL/GenBank/DDBJ whole genome shotgun (WGS) entry which is preliminary data.</text>
</comment>
<name>A0A8T0RYN3_PANVG</name>